<evidence type="ECO:0000256" key="3">
    <source>
        <dbReference type="ARBA" id="ARBA00022679"/>
    </source>
</evidence>
<organism evidence="11 12">
    <name type="scientific">Tropicimonas aquimaris</name>
    <dbReference type="NCBI Taxonomy" id="914152"/>
    <lineage>
        <taxon>Bacteria</taxon>
        <taxon>Pseudomonadati</taxon>
        <taxon>Pseudomonadota</taxon>
        <taxon>Alphaproteobacteria</taxon>
        <taxon>Rhodobacterales</taxon>
        <taxon>Roseobacteraceae</taxon>
        <taxon>Tropicimonas</taxon>
    </lineage>
</organism>
<dbReference type="HAMAP" id="MF_00020">
    <property type="entry name" value="Acetate_kinase"/>
    <property type="match status" value="1"/>
</dbReference>
<evidence type="ECO:0000256" key="7">
    <source>
        <dbReference type="ARBA" id="ARBA00022840"/>
    </source>
</evidence>
<dbReference type="InterPro" id="IPR004372">
    <property type="entry name" value="Ac/propionate_kinase"/>
</dbReference>
<dbReference type="InterPro" id="IPR043129">
    <property type="entry name" value="ATPase_NBD"/>
</dbReference>
<dbReference type="Pfam" id="PF00871">
    <property type="entry name" value="Acetate_kinase"/>
    <property type="match status" value="1"/>
</dbReference>
<dbReference type="NCBIfam" id="TIGR00016">
    <property type="entry name" value="ackA"/>
    <property type="match status" value="1"/>
</dbReference>
<evidence type="ECO:0000313" key="11">
    <source>
        <dbReference type="EMBL" id="MFD0980268.1"/>
    </source>
</evidence>
<keyword evidence="2 9" id="KW-0963">Cytoplasm</keyword>
<feature type="site" description="Transition state stabilizer" evidence="9">
    <location>
        <position position="179"/>
    </location>
</feature>
<feature type="binding site" evidence="9">
    <location>
        <position position="15"/>
    </location>
    <ligand>
        <name>ATP</name>
        <dbReference type="ChEBI" id="CHEBI:30616"/>
    </ligand>
</feature>
<feature type="binding site" evidence="9">
    <location>
        <position position="376"/>
    </location>
    <ligand>
        <name>Mg(2+)</name>
        <dbReference type="ChEBI" id="CHEBI:18420"/>
    </ligand>
</feature>
<comment type="pathway">
    <text evidence="9">Metabolic intermediate biosynthesis; acetyl-CoA biosynthesis; acetyl-CoA from acetate: step 1/2.</text>
</comment>
<keyword evidence="12" id="KW-1185">Reference proteome</keyword>
<reference evidence="12" key="1">
    <citation type="journal article" date="2019" name="Int. J. Syst. Evol. Microbiol.">
        <title>The Global Catalogue of Microorganisms (GCM) 10K type strain sequencing project: providing services to taxonomists for standard genome sequencing and annotation.</title>
        <authorList>
            <consortium name="The Broad Institute Genomics Platform"/>
            <consortium name="The Broad Institute Genome Sequencing Center for Infectious Disease"/>
            <person name="Wu L."/>
            <person name="Ma J."/>
        </authorList>
    </citation>
    <scope>NUCLEOTIDE SEQUENCE [LARGE SCALE GENOMIC DNA]</scope>
    <source>
        <strain evidence="12">CCUG 60524</strain>
    </source>
</reference>
<dbReference type="Proteomes" id="UP001597108">
    <property type="component" value="Unassembled WGS sequence"/>
</dbReference>
<name>A0ABW3ISC5_9RHOB</name>
<feature type="binding site" evidence="9">
    <location>
        <begin position="206"/>
        <end position="210"/>
    </location>
    <ligand>
        <name>ATP</name>
        <dbReference type="ChEBI" id="CHEBI:30616"/>
    </ligand>
</feature>
<comment type="catalytic activity">
    <reaction evidence="9">
        <text>acetate + ATP = acetyl phosphate + ADP</text>
        <dbReference type="Rhea" id="RHEA:11352"/>
        <dbReference type="ChEBI" id="CHEBI:22191"/>
        <dbReference type="ChEBI" id="CHEBI:30089"/>
        <dbReference type="ChEBI" id="CHEBI:30616"/>
        <dbReference type="ChEBI" id="CHEBI:456216"/>
        <dbReference type="EC" id="2.7.2.1"/>
    </reaction>
</comment>
<dbReference type="PIRSF" id="PIRSF000722">
    <property type="entry name" value="Acetate_prop_kin"/>
    <property type="match status" value="1"/>
</dbReference>
<evidence type="ECO:0000256" key="9">
    <source>
        <dbReference type="HAMAP-Rule" id="MF_00020"/>
    </source>
</evidence>
<comment type="caution">
    <text evidence="11">The sequence shown here is derived from an EMBL/GenBank/DDBJ whole genome shotgun (WGS) entry which is preliminary data.</text>
</comment>
<feature type="binding site" evidence="9">
    <location>
        <position position="8"/>
    </location>
    <ligand>
        <name>Mg(2+)</name>
        <dbReference type="ChEBI" id="CHEBI:18420"/>
    </ligand>
</feature>
<feature type="site" description="Transition state stabilizer" evidence="9">
    <location>
        <position position="239"/>
    </location>
</feature>
<dbReference type="PANTHER" id="PTHR21060:SF21">
    <property type="entry name" value="ACETATE KINASE"/>
    <property type="match status" value="1"/>
</dbReference>
<feature type="binding site" evidence="9">
    <location>
        <begin position="281"/>
        <end position="283"/>
    </location>
    <ligand>
        <name>ATP</name>
        <dbReference type="ChEBI" id="CHEBI:30616"/>
    </ligand>
</feature>
<keyword evidence="7 9" id="KW-0067">ATP-binding</keyword>
<comment type="similarity">
    <text evidence="1 9 10">Belongs to the acetokinase family.</text>
</comment>
<evidence type="ECO:0000256" key="4">
    <source>
        <dbReference type="ARBA" id="ARBA00022723"/>
    </source>
</evidence>
<gene>
    <name evidence="9" type="primary">ackA</name>
    <name evidence="11" type="ORF">ACFQ2S_11460</name>
</gene>
<comment type="function">
    <text evidence="9">Catalyzes the formation of acetyl phosphate from acetate and ATP. Can also catalyze the reverse reaction.</text>
</comment>
<keyword evidence="8 9" id="KW-0460">Magnesium</keyword>
<comment type="subunit">
    <text evidence="9">Homodimer.</text>
</comment>
<evidence type="ECO:0000256" key="6">
    <source>
        <dbReference type="ARBA" id="ARBA00022777"/>
    </source>
</evidence>
<keyword evidence="4 9" id="KW-0479">Metal-binding</keyword>
<keyword evidence="3 9" id="KW-0808">Transferase</keyword>
<evidence type="ECO:0000256" key="1">
    <source>
        <dbReference type="ARBA" id="ARBA00008748"/>
    </source>
</evidence>
<feature type="active site" description="Proton donor/acceptor" evidence="9">
    <location>
        <position position="148"/>
    </location>
</feature>
<proteinExistence type="inferred from homology"/>
<dbReference type="InterPro" id="IPR000890">
    <property type="entry name" value="Aliphatic_acid_kin_short-chain"/>
</dbReference>
<evidence type="ECO:0000256" key="2">
    <source>
        <dbReference type="ARBA" id="ARBA00022490"/>
    </source>
</evidence>
<dbReference type="PRINTS" id="PR00471">
    <property type="entry name" value="ACETATEKNASE"/>
</dbReference>
<dbReference type="InterPro" id="IPR023865">
    <property type="entry name" value="Aliphatic_acid_kinase_CS"/>
</dbReference>
<evidence type="ECO:0000256" key="8">
    <source>
        <dbReference type="ARBA" id="ARBA00022842"/>
    </source>
</evidence>
<accession>A0ABW3ISC5</accession>
<feature type="binding site" evidence="9">
    <location>
        <position position="91"/>
    </location>
    <ligand>
        <name>substrate</name>
    </ligand>
</feature>
<dbReference type="PANTHER" id="PTHR21060">
    <property type="entry name" value="ACETATE KINASE"/>
    <property type="match status" value="1"/>
</dbReference>
<comment type="cofactor">
    <cofactor evidence="9">
        <name>Mg(2+)</name>
        <dbReference type="ChEBI" id="CHEBI:18420"/>
    </cofactor>
    <cofactor evidence="9">
        <name>Mn(2+)</name>
        <dbReference type="ChEBI" id="CHEBI:29035"/>
    </cofactor>
    <text evidence="9">Mg(2+). Can also accept Mn(2+).</text>
</comment>
<protein>
    <recommendedName>
        <fullName evidence="9">Acetate kinase</fullName>
        <ecNumber evidence="9">2.7.2.1</ecNumber>
    </recommendedName>
    <alternativeName>
        <fullName evidence="9">Acetokinase</fullName>
    </alternativeName>
</protein>
<comment type="subcellular location">
    <subcellularLocation>
        <location evidence="9">Cytoplasm</location>
    </subcellularLocation>
</comment>
<keyword evidence="6 9" id="KW-0418">Kinase</keyword>
<dbReference type="EMBL" id="JBHTJT010000012">
    <property type="protein sequence ID" value="MFD0980268.1"/>
    <property type="molecule type" value="Genomic_DNA"/>
</dbReference>
<dbReference type="SUPFAM" id="SSF53067">
    <property type="entry name" value="Actin-like ATPase domain"/>
    <property type="match status" value="2"/>
</dbReference>
<evidence type="ECO:0000313" key="12">
    <source>
        <dbReference type="Proteomes" id="UP001597108"/>
    </source>
</evidence>
<dbReference type="PROSITE" id="PS01075">
    <property type="entry name" value="ACETATE_KINASE_1"/>
    <property type="match status" value="1"/>
</dbReference>
<dbReference type="EC" id="2.7.2.1" evidence="9"/>
<evidence type="ECO:0000256" key="5">
    <source>
        <dbReference type="ARBA" id="ARBA00022741"/>
    </source>
</evidence>
<dbReference type="Gene3D" id="3.30.420.40">
    <property type="match status" value="2"/>
</dbReference>
<keyword evidence="5 9" id="KW-0547">Nucleotide-binding</keyword>
<feature type="binding site" evidence="9">
    <location>
        <begin position="326"/>
        <end position="330"/>
    </location>
    <ligand>
        <name>ATP</name>
        <dbReference type="ChEBI" id="CHEBI:30616"/>
    </ligand>
</feature>
<dbReference type="GO" id="GO:0016301">
    <property type="term" value="F:kinase activity"/>
    <property type="evidence" value="ECO:0007669"/>
    <property type="project" value="UniProtKB-KW"/>
</dbReference>
<dbReference type="RefSeq" id="WP_386074582.1">
    <property type="nucleotide sequence ID" value="NZ_JBHTJT010000012.1"/>
</dbReference>
<evidence type="ECO:0000256" key="10">
    <source>
        <dbReference type="RuleBase" id="RU003835"/>
    </source>
</evidence>
<sequence>MSAILTLNAGSSSIKFSVYLRGEGDGGGEPEEVAVGQIDGLGPEAKLILKHDGTKAVTDLGQADHKAGLKAILDAIQPILGDNAVTGVGHRVVHGGTGHLAPAVLNDEILTELAGLEPLAPLHQPHNLAGIRAAMEAFPDAIQVGCFDTAFHRSHPFVNDTYALPRKFFEEGVRRYGFHGLSYDYVSGYVEETYPDLQDARVVIAHLGNGASMCCVKGRRSIASSMGFSAVDGLPMGTRTGQIDPSVILYLMDNHGMASKDISDLIYKKSGLLGMSGISNDMRTLLESDAESAKEAVDYFVARVKREIGALAAMGGGIDALVFTGGIGENAWQIRERVCEGLEFLGVTIDAGANQTRGTESIGTGPVKVLVVQTDEERVIARAVASHLG</sequence>